<evidence type="ECO:0000256" key="1">
    <source>
        <dbReference type="ARBA" id="ARBA00006056"/>
    </source>
</evidence>
<dbReference type="Gene3D" id="1.10.1530.10">
    <property type="match status" value="1"/>
</dbReference>
<evidence type="ECO:0000313" key="3">
    <source>
        <dbReference type="EMBL" id="VFR44013.1"/>
    </source>
</evidence>
<dbReference type="Gene3D" id="3.30.1370.60">
    <property type="entry name" value="Hypothetical oxidoreductase yiak, domain 2"/>
    <property type="match status" value="1"/>
</dbReference>
<dbReference type="EMBL" id="CAADIE010000021">
    <property type="protein sequence ID" value="VFR44013.1"/>
    <property type="molecule type" value="Genomic_DNA"/>
</dbReference>
<organism evidence="4">
    <name type="scientific">plant metagenome</name>
    <dbReference type="NCBI Taxonomy" id="1297885"/>
    <lineage>
        <taxon>unclassified sequences</taxon>
        <taxon>metagenomes</taxon>
        <taxon>organismal metagenomes</taxon>
    </lineage>
</organism>
<dbReference type="InterPro" id="IPR043144">
    <property type="entry name" value="Mal/L-sulf/L-lact_DH-like_ah"/>
</dbReference>
<gene>
    <name evidence="3" type="ORF">BER1_3730</name>
    <name evidence="4" type="ORF">BER2_3699</name>
</gene>
<dbReference type="InterPro" id="IPR036111">
    <property type="entry name" value="Mal/L-sulfo/L-lacto_DH-like_sf"/>
</dbReference>
<proteinExistence type="inferred from homology"/>
<reference evidence="4" key="1">
    <citation type="submission" date="2019-03" db="EMBL/GenBank/DDBJ databases">
        <authorList>
            <person name="Danneels B."/>
        </authorList>
    </citation>
    <scope>NUCLEOTIDE SEQUENCE</scope>
</reference>
<dbReference type="SUPFAM" id="SSF89733">
    <property type="entry name" value="L-sulfolactate dehydrogenase-like"/>
    <property type="match status" value="1"/>
</dbReference>
<dbReference type="Pfam" id="PF02615">
    <property type="entry name" value="Ldh_2"/>
    <property type="match status" value="1"/>
</dbReference>
<accession>A0A484RMT4</accession>
<protein>
    <submittedName>
        <fullName evidence="4">Malate dehydrogenase</fullName>
        <ecNumber evidence="4">1.1.1.37</ecNumber>
    </submittedName>
</protein>
<dbReference type="InterPro" id="IPR043143">
    <property type="entry name" value="Mal/L-sulf/L-lact_DH-like_NADP"/>
</dbReference>
<name>A0A484RMT4_9ZZZZ</name>
<evidence type="ECO:0000313" key="4">
    <source>
        <dbReference type="EMBL" id="VFR51732.1"/>
    </source>
</evidence>
<dbReference type="EMBL" id="CAADIH010000039">
    <property type="protein sequence ID" value="VFR51732.1"/>
    <property type="molecule type" value="Genomic_DNA"/>
</dbReference>
<dbReference type="AlphaFoldDB" id="A0A484RMT4"/>
<dbReference type="InterPro" id="IPR003767">
    <property type="entry name" value="Malate/L-lactate_DH-like"/>
</dbReference>
<keyword evidence="2 4" id="KW-0560">Oxidoreductase</keyword>
<comment type="similarity">
    <text evidence="1">Belongs to the LDH2/MDH2 oxidoreductase family.</text>
</comment>
<dbReference type="GO" id="GO:0030060">
    <property type="term" value="F:L-malate dehydrogenase (NAD+) activity"/>
    <property type="evidence" value="ECO:0007669"/>
    <property type="project" value="UniProtKB-EC"/>
</dbReference>
<dbReference type="EC" id="1.1.1.37" evidence="4"/>
<sequence>MPIISSASLMQLAVQALVNAGASGVMARTTAQALVAAEMQGLASHGLGRLEAYRAHLRNGRANGAAEPVVLKHKGAVLLVDARQGLAYPACQLAISLAIETARQQGVAFAAVANSHHFGAAANQLLPAVEQGLIGLAFGNSPAAMPAWGGKRALLGTNPLAAVFPRRGQDPLIMDMSLSAAARGKLVVAERNGQAIPEGWALDADGQPTTDPKAGLAGTLLAAGGLKGTLLAIMIELLAAALTGSNFGYEADSFLTEEGRAPQVGQVFLLIDPAALAGRDVYLDRVEALVDAMLADEGVRLPGASRLARQQAAQAHGVDIPEALLDALREWAGAPV</sequence>
<evidence type="ECO:0000256" key="2">
    <source>
        <dbReference type="ARBA" id="ARBA00023002"/>
    </source>
</evidence>
<dbReference type="PANTHER" id="PTHR11091">
    <property type="entry name" value="OXIDOREDUCTASE-RELATED"/>
    <property type="match status" value="1"/>
</dbReference>
<dbReference type="PANTHER" id="PTHR11091:SF0">
    <property type="entry name" value="MALATE DEHYDROGENASE"/>
    <property type="match status" value="1"/>
</dbReference>